<name>A0A4R0NPL3_9SPHI</name>
<keyword evidence="3" id="KW-1185">Reference proteome</keyword>
<dbReference type="RefSeq" id="WP_131592634.1">
    <property type="nucleotide sequence ID" value="NZ_SJSL01000001.1"/>
</dbReference>
<dbReference type="Gene3D" id="2.40.160.170">
    <property type="match status" value="1"/>
</dbReference>
<protein>
    <recommendedName>
        <fullName evidence="4">Outer membrane protein with beta-barrel domain</fullName>
    </recommendedName>
</protein>
<accession>A0A4R0NPL3</accession>
<evidence type="ECO:0008006" key="4">
    <source>
        <dbReference type="Google" id="ProtNLM"/>
    </source>
</evidence>
<evidence type="ECO:0000256" key="1">
    <source>
        <dbReference type="SAM" id="SignalP"/>
    </source>
</evidence>
<keyword evidence="1" id="KW-0732">Signal</keyword>
<proteinExistence type="predicted"/>
<dbReference type="Proteomes" id="UP000293347">
    <property type="component" value="Unassembled WGS sequence"/>
</dbReference>
<sequence>MKKSLLLMLALAYAGLGFAQDAAVMPTKSRSVLDTGFKQHPINLQVIAGSQGLGADVRYGVTPKLGLRFGGSTSTSVKVNDAIKFSGFDASNTLNAQLSNVHLFADYAPFKTNAFRVVAGLGYLFKAGGELEFFPTGSYNYGDMTLTGAEVGQLDIDLSWKGVAPYLGLGLFKSVPKRLFNINLDLGTYFLKSPESTVVGTKLLSENQQMETQLEKNMESYRFLPVIQLNFNFKIK</sequence>
<comment type="caution">
    <text evidence="2">The sequence shown here is derived from an EMBL/GenBank/DDBJ whole genome shotgun (WGS) entry which is preliminary data.</text>
</comment>
<feature type="signal peptide" evidence="1">
    <location>
        <begin position="1"/>
        <end position="19"/>
    </location>
</feature>
<evidence type="ECO:0000313" key="3">
    <source>
        <dbReference type="Proteomes" id="UP000293347"/>
    </source>
</evidence>
<dbReference type="OrthoDB" id="597504at2"/>
<reference evidence="2 3" key="1">
    <citation type="submission" date="2019-02" db="EMBL/GenBank/DDBJ databases">
        <title>Pedobacter sp. RP-1-14 sp. nov., isolated from Arctic soil.</title>
        <authorList>
            <person name="Dahal R.H."/>
        </authorList>
    </citation>
    <scope>NUCLEOTIDE SEQUENCE [LARGE SCALE GENOMIC DNA]</scope>
    <source>
        <strain evidence="2 3">RP-1-14</strain>
    </source>
</reference>
<feature type="chain" id="PRO_5020300098" description="Outer membrane protein with beta-barrel domain" evidence="1">
    <location>
        <begin position="20"/>
        <end position="236"/>
    </location>
</feature>
<organism evidence="2 3">
    <name type="scientific">Pedobacter psychroterrae</name>
    <dbReference type="NCBI Taxonomy" id="2530453"/>
    <lineage>
        <taxon>Bacteria</taxon>
        <taxon>Pseudomonadati</taxon>
        <taxon>Bacteroidota</taxon>
        <taxon>Sphingobacteriia</taxon>
        <taxon>Sphingobacteriales</taxon>
        <taxon>Sphingobacteriaceae</taxon>
        <taxon>Pedobacter</taxon>
    </lineage>
</organism>
<evidence type="ECO:0000313" key="2">
    <source>
        <dbReference type="EMBL" id="TCD02736.1"/>
    </source>
</evidence>
<dbReference type="EMBL" id="SJSL01000001">
    <property type="protein sequence ID" value="TCD02736.1"/>
    <property type="molecule type" value="Genomic_DNA"/>
</dbReference>
<gene>
    <name evidence="2" type="ORF">EZ437_01735</name>
</gene>
<dbReference type="AlphaFoldDB" id="A0A4R0NPL3"/>